<evidence type="ECO:0000256" key="2">
    <source>
        <dbReference type="ARBA" id="ARBA00004613"/>
    </source>
</evidence>
<protein>
    <recommendedName>
        <fullName evidence="4">Phospholipase A2</fullName>
        <ecNumber evidence="3">3.1.1.4</ecNumber>
    </recommendedName>
    <alternativeName>
        <fullName evidence="12">Phosphatidylcholine 2-acylhydrolase</fullName>
    </alternativeName>
</protein>
<dbReference type="InterPro" id="IPR036444">
    <property type="entry name" value="PLipase_A2_dom_sf"/>
</dbReference>
<dbReference type="SUPFAM" id="SSF48619">
    <property type="entry name" value="Phospholipase A2, PLA2"/>
    <property type="match status" value="1"/>
</dbReference>
<evidence type="ECO:0000313" key="15">
    <source>
        <dbReference type="Proteomes" id="UP000325440"/>
    </source>
</evidence>
<keyword evidence="11" id="KW-1015">Disulfide bond</keyword>
<evidence type="ECO:0000259" key="13">
    <source>
        <dbReference type="Pfam" id="PF05826"/>
    </source>
</evidence>
<evidence type="ECO:0000256" key="8">
    <source>
        <dbReference type="ARBA" id="ARBA00022837"/>
    </source>
</evidence>
<keyword evidence="8" id="KW-0106">Calcium</keyword>
<dbReference type="InterPro" id="IPR033113">
    <property type="entry name" value="PLA2_histidine"/>
</dbReference>
<dbReference type="InterPro" id="IPR016090">
    <property type="entry name" value="PLA2-like_dom"/>
</dbReference>
<accession>A0A5E4MUD2</accession>
<evidence type="ECO:0000256" key="1">
    <source>
        <dbReference type="ARBA" id="ARBA00001913"/>
    </source>
</evidence>
<dbReference type="PANTHER" id="PTHR12253">
    <property type="entry name" value="RH14732P"/>
    <property type="match status" value="1"/>
</dbReference>
<dbReference type="GO" id="GO:0004623">
    <property type="term" value="F:phospholipase A2 activity"/>
    <property type="evidence" value="ECO:0007669"/>
    <property type="project" value="UniProtKB-EC"/>
</dbReference>
<dbReference type="Gene3D" id="1.20.90.10">
    <property type="entry name" value="Phospholipase A2 domain"/>
    <property type="match status" value="1"/>
</dbReference>
<dbReference type="EMBL" id="CABPRJ010001428">
    <property type="protein sequence ID" value="VVC35838.1"/>
    <property type="molecule type" value="Genomic_DNA"/>
</dbReference>
<dbReference type="CDD" id="cd04704">
    <property type="entry name" value="PLA2_bee_venom_like"/>
    <property type="match status" value="1"/>
</dbReference>
<comment type="cofactor">
    <cofactor evidence="1">
        <name>Ca(2+)</name>
        <dbReference type="ChEBI" id="CHEBI:29108"/>
    </cofactor>
</comment>
<evidence type="ECO:0000313" key="14">
    <source>
        <dbReference type="EMBL" id="VVC35838.1"/>
    </source>
</evidence>
<feature type="domain" description="Phospholipase A2-like central" evidence="13">
    <location>
        <begin position="91"/>
        <end position="186"/>
    </location>
</feature>
<dbReference type="GO" id="GO:0006644">
    <property type="term" value="P:phospholipid metabolic process"/>
    <property type="evidence" value="ECO:0007669"/>
    <property type="project" value="InterPro"/>
</dbReference>
<evidence type="ECO:0000256" key="9">
    <source>
        <dbReference type="ARBA" id="ARBA00022963"/>
    </source>
</evidence>
<evidence type="ECO:0000256" key="4">
    <source>
        <dbReference type="ARBA" id="ARBA00021721"/>
    </source>
</evidence>
<comment type="subcellular location">
    <subcellularLocation>
        <location evidence="2">Secreted</location>
    </subcellularLocation>
</comment>
<keyword evidence="7" id="KW-0378">Hydrolase</keyword>
<dbReference type="GO" id="GO:0050482">
    <property type="term" value="P:arachidonate secretion"/>
    <property type="evidence" value="ECO:0007669"/>
    <property type="project" value="InterPro"/>
</dbReference>
<evidence type="ECO:0000256" key="6">
    <source>
        <dbReference type="ARBA" id="ARBA00022723"/>
    </source>
</evidence>
<keyword evidence="9" id="KW-0442">Lipid degradation</keyword>
<dbReference type="GO" id="GO:0016042">
    <property type="term" value="P:lipid catabolic process"/>
    <property type="evidence" value="ECO:0007669"/>
    <property type="project" value="UniProtKB-KW"/>
</dbReference>
<evidence type="ECO:0000256" key="12">
    <source>
        <dbReference type="ARBA" id="ARBA00029903"/>
    </source>
</evidence>
<evidence type="ECO:0000256" key="11">
    <source>
        <dbReference type="ARBA" id="ARBA00023157"/>
    </source>
</evidence>
<keyword evidence="15" id="KW-1185">Reference proteome</keyword>
<dbReference type="AlphaFoldDB" id="A0A5E4MUD2"/>
<dbReference type="Proteomes" id="UP000325440">
    <property type="component" value="Unassembled WGS sequence"/>
</dbReference>
<dbReference type="PROSITE" id="PS00118">
    <property type="entry name" value="PA2_HIS"/>
    <property type="match status" value="1"/>
</dbReference>
<keyword evidence="6" id="KW-0479">Metal-binding</keyword>
<organism evidence="14 15">
    <name type="scientific">Cinara cedri</name>
    <dbReference type="NCBI Taxonomy" id="506608"/>
    <lineage>
        <taxon>Eukaryota</taxon>
        <taxon>Metazoa</taxon>
        <taxon>Ecdysozoa</taxon>
        <taxon>Arthropoda</taxon>
        <taxon>Hexapoda</taxon>
        <taxon>Insecta</taxon>
        <taxon>Pterygota</taxon>
        <taxon>Neoptera</taxon>
        <taxon>Paraneoptera</taxon>
        <taxon>Hemiptera</taxon>
        <taxon>Sternorrhyncha</taxon>
        <taxon>Aphidomorpha</taxon>
        <taxon>Aphidoidea</taxon>
        <taxon>Aphididae</taxon>
        <taxon>Lachninae</taxon>
        <taxon>Cinara</taxon>
    </lineage>
</organism>
<gene>
    <name evidence="14" type="ORF">CINCED_3A006348</name>
</gene>
<dbReference type="EC" id="3.1.1.4" evidence="3"/>
<reference evidence="14 15" key="1">
    <citation type="submission" date="2019-08" db="EMBL/GenBank/DDBJ databases">
        <authorList>
            <person name="Alioto T."/>
            <person name="Alioto T."/>
            <person name="Gomez Garrido J."/>
        </authorList>
    </citation>
    <scope>NUCLEOTIDE SEQUENCE [LARGE SCALE GENOMIC DNA]</scope>
</reference>
<evidence type="ECO:0000256" key="5">
    <source>
        <dbReference type="ARBA" id="ARBA00022525"/>
    </source>
</evidence>
<dbReference type="OrthoDB" id="10059604at2759"/>
<keyword evidence="10" id="KW-0443">Lipid metabolism</keyword>
<proteinExistence type="predicted"/>
<dbReference type="FunFam" id="1.20.90.10:FF:000002">
    <property type="entry name" value="Phospholipase A2 group III"/>
    <property type="match status" value="1"/>
</dbReference>
<dbReference type="GO" id="GO:0005576">
    <property type="term" value="C:extracellular region"/>
    <property type="evidence" value="ECO:0007669"/>
    <property type="project" value="UniProtKB-SubCell"/>
</dbReference>
<dbReference type="Pfam" id="PF05826">
    <property type="entry name" value="Phospholip_A2_2"/>
    <property type="match status" value="1"/>
</dbReference>
<evidence type="ECO:0000256" key="10">
    <source>
        <dbReference type="ARBA" id="ARBA00023098"/>
    </source>
</evidence>
<evidence type="ECO:0000256" key="7">
    <source>
        <dbReference type="ARBA" id="ARBA00022801"/>
    </source>
</evidence>
<dbReference type="GO" id="GO:0046872">
    <property type="term" value="F:metal ion binding"/>
    <property type="evidence" value="ECO:0007669"/>
    <property type="project" value="UniProtKB-KW"/>
</dbReference>
<evidence type="ECO:0000256" key="3">
    <source>
        <dbReference type="ARBA" id="ARBA00013278"/>
    </source>
</evidence>
<sequence length="235" mass="27439">MKITFIVTLLFFVTSPNYGSFIIIDKLRKRALIITHKLPICRIYNNRNEIQKLLKENSLFVYESMSVESVDLFYKICRGALRGPCQNIDFIYPGTKWCGPGNVAKNYSDLGVYREEDICCREHDHCTRTLETGQCYFNLCNTSPYTRSHCECDKKFQKCLNKVNTSTAHTLGIIFFNIVKVMCFKEECLFGGCFQTFEIIPNYHPRGRSLEILSSDHLFNIFIKIFMDFVRYTLI</sequence>
<name>A0A5E4MUD2_9HEMI</name>
<keyword evidence="5" id="KW-0964">Secreted</keyword>